<dbReference type="InterPro" id="IPR027417">
    <property type="entry name" value="P-loop_NTPase"/>
</dbReference>
<protein>
    <submittedName>
        <fullName evidence="4">Uncharacterized protein</fullName>
    </submittedName>
</protein>
<dbReference type="InterPro" id="IPR035897">
    <property type="entry name" value="Toll_tir_struct_dom_sf"/>
</dbReference>
<evidence type="ECO:0000313" key="4">
    <source>
        <dbReference type="EMBL" id="OQS07898.1"/>
    </source>
</evidence>
<organism evidence="4 5">
    <name type="scientific">Thraustotheca clavata</name>
    <dbReference type="NCBI Taxonomy" id="74557"/>
    <lineage>
        <taxon>Eukaryota</taxon>
        <taxon>Sar</taxon>
        <taxon>Stramenopiles</taxon>
        <taxon>Oomycota</taxon>
        <taxon>Saprolegniomycetes</taxon>
        <taxon>Saprolegniales</taxon>
        <taxon>Achlyaceae</taxon>
        <taxon>Thraustotheca</taxon>
    </lineage>
</organism>
<dbReference type="GO" id="GO:0007165">
    <property type="term" value="P:signal transduction"/>
    <property type="evidence" value="ECO:0007669"/>
    <property type="project" value="InterPro"/>
</dbReference>
<comment type="caution">
    <text evidence="4">The sequence shown here is derived from an EMBL/GenBank/DDBJ whole genome shotgun (WGS) entry which is preliminary data.</text>
</comment>
<dbReference type="SUPFAM" id="SSF52200">
    <property type="entry name" value="Toll/Interleukin receptor TIR domain"/>
    <property type="match status" value="1"/>
</dbReference>
<dbReference type="OrthoDB" id="206617at2759"/>
<feature type="non-terminal residue" evidence="4">
    <location>
        <position position="1"/>
    </location>
</feature>
<dbReference type="Pfam" id="PF24883">
    <property type="entry name" value="NPHP3_N"/>
    <property type="match status" value="1"/>
</dbReference>
<dbReference type="Gene3D" id="3.40.50.10140">
    <property type="entry name" value="Toll/interleukin-1 receptor homology (TIR) domain"/>
    <property type="match status" value="1"/>
</dbReference>
<dbReference type="PANTHER" id="PTHR10039">
    <property type="entry name" value="AMELOGENIN"/>
    <property type="match status" value="1"/>
</dbReference>
<dbReference type="Proteomes" id="UP000243217">
    <property type="component" value="Unassembled WGS sequence"/>
</dbReference>
<gene>
    <name evidence="4" type="ORF">THRCLA_00113</name>
</gene>
<name>A0A1W0ACH1_9STRA</name>
<dbReference type="Pfam" id="PF13676">
    <property type="entry name" value="TIR_2"/>
    <property type="match status" value="1"/>
</dbReference>
<keyword evidence="5" id="KW-1185">Reference proteome</keyword>
<reference evidence="4 5" key="1">
    <citation type="journal article" date="2014" name="Genome Biol. Evol.">
        <title>The secreted proteins of Achlya hypogyna and Thraustotheca clavata identify the ancestral oomycete secretome and reveal gene acquisitions by horizontal gene transfer.</title>
        <authorList>
            <person name="Misner I."/>
            <person name="Blouin N."/>
            <person name="Leonard G."/>
            <person name="Richards T.A."/>
            <person name="Lane C.E."/>
        </authorList>
    </citation>
    <scope>NUCLEOTIDE SEQUENCE [LARGE SCALE GENOMIC DNA]</scope>
    <source>
        <strain evidence="4 5">ATCC 34112</strain>
    </source>
</reference>
<dbReference type="InterPro" id="IPR056884">
    <property type="entry name" value="NPHP3-like_N"/>
</dbReference>
<proteinExistence type="predicted"/>
<feature type="non-terminal residue" evidence="4">
    <location>
        <position position="715"/>
    </location>
</feature>
<evidence type="ECO:0000313" key="5">
    <source>
        <dbReference type="Proteomes" id="UP000243217"/>
    </source>
</evidence>
<dbReference type="AlphaFoldDB" id="A0A1W0ACH1"/>
<dbReference type="Gene3D" id="3.40.50.300">
    <property type="entry name" value="P-loop containing nucleotide triphosphate hydrolases"/>
    <property type="match status" value="1"/>
</dbReference>
<dbReference type="SUPFAM" id="SSF52540">
    <property type="entry name" value="P-loop containing nucleoside triphosphate hydrolases"/>
    <property type="match status" value="1"/>
</dbReference>
<evidence type="ECO:0000256" key="1">
    <source>
        <dbReference type="ARBA" id="ARBA00022737"/>
    </source>
</evidence>
<sequence length="715" mass="81364">YSNETPEERENIVDFITSRTEGLFLYARHLVNAIAIGQLKLEKLDAFPTTMGGCLQHYFDAQFPSIEYYKKTIRPVLEVLCAANELLTLSMLRSMLQLEHMIFDIDGHDHYQAFAMGLKTELHARGHDVWVDHEQLTPGCDWETDISNGLDGVKEAQENGRVLLLMTPHGLRRPDGYCLNEIARAVTLRQQIFPVFVCTCEPPQSISNLPYFDMRSVMPVKEEDEDMDAWIDRLSAAMRTPEYFEHLNRCISLLELCDNMLAYPVSLIAGNSRLGMCLPQSPASLELSSSKSENLSDQRLLFSYGEKCQALAARLYDDLTAKGFSIHPMSLKPLKTPMTTEDEDARRKALDWAHEHKNGKLVLFITPGSVGRPRGVCLNEISLAMAKGLGFVPLMIRQSEIPLSICRIQWLDMCDVCAVHEYDREFWGVNEARYLVRSAQLLSALNGQHGLDHDGQQARLLSILSPFSFQYQVYKLTQCFVGREWVLSKYDAWVQNPQGNRVFLITGVIGSGKSSIAAHVIQNRPEIAAFHLAYLEDEQTQNARRCILSLVYQLITQLPEYANVLNTREPLEEVVPMRSLVDLIYTLLISPLNSIDHPDSIIVILIDGIECFEQEFIATLIAHIDLWPTWVRFVFNTREDPNVLQTLQAYIPPPISLDPSSWDSKQDIKEYLRTALVPYYSNETPEERENIVDFITSRTEGLFLYARHLVNAIAI</sequence>
<dbReference type="EMBL" id="JNBS01000040">
    <property type="protein sequence ID" value="OQS07898.1"/>
    <property type="molecule type" value="Genomic_DNA"/>
</dbReference>
<feature type="domain" description="TIR" evidence="2">
    <location>
        <begin position="112"/>
        <end position="221"/>
    </location>
</feature>
<evidence type="ECO:0000259" key="3">
    <source>
        <dbReference type="Pfam" id="PF24883"/>
    </source>
</evidence>
<dbReference type="InterPro" id="IPR000157">
    <property type="entry name" value="TIR_dom"/>
</dbReference>
<accession>A0A1W0ACH1</accession>
<feature type="domain" description="Nephrocystin 3-like N-terminal" evidence="3">
    <location>
        <begin position="484"/>
        <end position="624"/>
    </location>
</feature>
<dbReference type="STRING" id="74557.A0A1W0ACH1"/>
<keyword evidence="1" id="KW-0677">Repeat</keyword>
<evidence type="ECO:0000259" key="2">
    <source>
        <dbReference type="Pfam" id="PF13676"/>
    </source>
</evidence>